<evidence type="ECO:0000313" key="2">
    <source>
        <dbReference type="EMBL" id="OSJ36455.1"/>
    </source>
</evidence>
<evidence type="ECO:0000313" key="3">
    <source>
        <dbReference type="Proteomes" id="UP000193335"/>
    </source>
</evidence>
<evidence type="ECO:0000256" key="1">
    <source>
        <dbReference type="SAM" id="MobiDB-lite"/>
    </source>
</evidence>
<gene>
    <name evidence="2" type="ORF">BSZ19_04175</name>
</gene>
<protein>
    <submittedName>
        <fullName evidence="2">Uncharacterized protein</fullName>
    </submittedName>
</protein>
<dbReference type="AlphaFoldDB" id="A0A1Y2JWE2"/>
<sequence length="71" mass="7922">MEQEFYRAMAHRVRELAGRADPFIRRRLLALAERYEAKGGKPSPLSRSAERPLPPLRIVPPATAIPVSGEA</sequence>
<dbReference type="Proteomes" id="UP000193335">
    <property type="component" value="Unassembled WGS sequence"/>
</dbReference>
<comment type="caution">
    <text evidence="2">The sequence shown here is derived from an EMBL/GenBank/DDBJ whole genome shotgun (WGS) entry which is preliminary data.</text>
</comment>
<feature type="region of interest" description="Disordered" evidence="1">
    <location>
        <begin position="37"/>
        <end position="71"/>
    </location>
</feature>
<reference evidence="2 3" key="1">
    <citation type="submission" date="2017-03" db="EMBL/GenBank/DDBJ databases">
        <title>Whole genome sequences of fourteen strains of Bradyrhizobium canariense and one strain of Bradyrhizobium japonicum isolated from Lupinus (Papilionoideae: Genisteae) species in Algeria.</title>
        <authorList>
            <person name="Crovadore J."/>
            <person name="Chekireb D."/>
            <person name="Brachmann A."/>
            <person name="Chablais R."/>
            <person name="Cochard B."/>
            <person name="Lefort F."/>
        </authorList>
    </citation>
    <scope>NUCLEOTIDE SEQUENCE [LARGE SCALE GENOMIC DNA]</scope>
    <source>
        <strain evidence="2 3">UBMA197</strain>
    </source>
</reference>
<dbReference type="EMBL" id="NAFL01000193">
    <property type="protein sequence ID" value="OSJ36455.1"/>
    <property type="molecule type" value="Genomic_DNA"/>
</dbReference>
<accession>A0A1Y2JWE2</accession>
<proteinExistence type="predicted"/>
<organism evidence="2 3">
    <name type="scientific">Bradyrhizobium japonicum</name>
    <dbReference type="NCBI Taxonomy" id="375"/>
    <lineage>
        <taxon>Bacteria</taxon>
        <taxon>Pseudomonadati</taxon>
        <taxon>Pseudomonadota</taxon>
        <taxon>Alphaproteobacteria</taxon>
        <taxon>Hyphomicrobiales</taxon>
        <taxon>Nitrobacteraceae</taxon>
        <taxon>Bradyrhizobium</taxon>
    </lineage>
</organism>
<name>A0A1Y2JWE2_BRAJP</name>